<reference evidence="2 3" key="1">
    <citation type="journal article" date="2023" name="bioRxiv">
        <title>Conserved and derived expression patterns and positive selection on dental genes reveal complex evolutionary context of ever-growing rodent molars.</title>
        <authorList>
            <person name="Calamari Z.T."/>
            <person name="Song A."/>
            <person name="Cohen E."/>
            <person name="Akter M."/>
            <person name="Roy R.D."/>
            <person name="Hallikas O."/>
            <person name="Christensen M.M."/>
            <person name="Li P."/>
            <person name="Marangoni P."/>
            <person name="Jernvall J."/>
            <person name="Klein O.D."/>
        </authorList>
    </citation>
    <scope>NUCLEOTIDE SEQUENCE [LARGE SCALE GENOMIC DNA]</scope>
    <source>
        <strain evidence="2">V071</strain>
    </source>
</reference>
<evidence type="ECO:0000313" key="2">
    <source>
        <dbReference type="EMBL" id="KAK7799916.1"/>
    </source>
</evidence>
<keyword evidence="3" id="KW-1185">Reference proteome</keyword>
<organism evidence="2 3">
    <name type="scientific">Myodes glareolus</name>
    <name type="common">Bank vole</name>
    <name type="synonym">Clethrionomys glareolus</name>
    <dbReference type="NCBI Taxonomy" id="447135"/>
    <lineage>
        <taxon>Eukaryota</taxon>
        <taxon>Metazoa</taxon>
        <taxon>Chordata</taxon>
        <taxon>Craniata</taxon>
        <taxon>Vertebrata</taxon>
        <taxon>Euteleostomi</taxon>
        <taxon>Mammalia</taxon>
        <taxon>Eutheria</taxon>
        <taxon>Euarchontoglires</taxon>
        <taxon>Glires</taxon>
        <taxon>Rodentia</taxon>
        <taxon>Myomorpha</taxon>
        <taxon>Muroidea</taxon>
        <taxon>Cricetidae</taxon>
        <taxon>Arvicolinae</taxon>
        <taxon>Myodes</taxon>
    </lineage>
</organism>
<comment type="caution">
    <text evidence="2">The sequence shown here is derived from an EMBL/GenBank/DDBJ whole genome shotgun (WGS) entry which is preliminary data.</text>
</comment>
<evidence type="ECO:0008006" key="4">
    <source>
        <dbReference type="Google" id="ProtNLM"/>
    </source>
</evidence>
<dbReference type="PANTHER" id="PTHR34756">
    <property type="entry name" value="CELL DIVISION CYCLE-ASSOCIATED PROTEIN 3"/>
    <property type="match status" value="1"/>
</dbReference>
<evidence type="ECO:0000313" key="3">
    <source>
        <dbReference type="Proteomes" id="UP001488838"/>
    </source>
</evidence>
<dbReference type="PANTHER" id="PTHR34756:SF1">
    <property type="entry name" value="CELL DIVISION CYCLE-ASSOCIATED PROTEIN 3"/>
    <property type="match status" value="1"/>
</dbReference>
<gene>
    <name evidence="2" type="ORF">U0070_012007</name>
</gene>
<feature type="compositionally biased region" description="Polar residues" evidence="1">
    <location>
        <begin position="206"/>
        <end position="217"/>
    </location>
</feature>
<feature type="compositionally biased region" description="Polar residues" evidence="1">
    <location>
        <begin position="80"/>
        <end position="107"/>
    </location>
</feature>
<dbReference type="Proteomes" id="UP001488838">
    <property type="component" value="Unassembled WGS sequence"/>
</dbReference>
<protein>
    <recommendedName>
        <fullName evidence="4">Cell division cycle-associated protein 3</fullName>
    </recommendedName>
</protein>
<dbReference type="AlphaFoldDB" id="A0AAW0HC28"/>
<feature type="compositionally biased region" description="Polar residues" evidence="1">
    <location>
        <begin position="252"/>
        <end position="262"/>
    </location>
</feature>
<feature type="region of interest" description="Disordered" evidence="1">
    <location>
        <begin position="147"/>
        <end position="281"/>
    </location>
</feature>
<sequence>MTQGGRTAGRECSPRGRAGARGFWASDPEVPLLETGTIGRASSPPLVEMGSTQSISGTPARPLPHNKHLARVADPRSPSAGIQRTPIQVESSPQPSLPTDQLNSPKQAQDPDPRSPTLGIARTPMKIGAADPQSPLVRELSEVFEAEASKSISPAELALPQQTPLSPPELDLPLETQLSLEDQLLPWSQTDLPSKQVFTKEEAKQSTETIIACQNSDKPSRDPETPQSSGSKRSRRKANSKVLGRSPLTVLQDDNSPGTLTLRQGKRPSPLSENGKDLKEGVILGTGRFLKTGGAWEQSQDHDKENQHFALMES</sequence>
<dbReference type="InterPro" id="IPR038832">
    <property type="entry name" value="CDCA3"/>
</dbReference>
<feature type="compositionally biased region" description="Polar residues" evidence="1">
    <location>
        <begin position="176"/>
        <end position="197"/>
    </location>
</feature>
<dbReference type="EMBL" id="JBBHLL010000583">
    <property type="protein sequence ID" value="KAK7799916.1"/>
    <property type="molecule type" value="Genomic_DNA"/>
</dbReference>
<name>A0AAW0HC28_MYOGA</name>
<accession>A0AAW0HC28</accession>
<feature type="region of interest" description="Disordered" evidence="1">
    <location>
        <begin position="1"/>
        <end position="134"/>
    </location>
</feature>
<proteinExistence type="predicted"/>
<evidence type="ECO:0000256" key="1">
    <source>
        <dbReference type="SAM" id="MobiDB-lite"/>
    </source>
</evidence>